<organism evidence="1 2">
    <name type="scientific">Candidatus Sungiibacteriota bacterium</name>
    <dbReference type="NCBI Taxonomy" id="2750080"/>
    <lineage>
        <taxon>Bacteria</taxon>
        <taxon>Candidatus Sungiibacteriota</taxon>
    </lineage>
</organism>
<gene>
    <name evidence="1" type="ORF">HYW89_02265</name>
</gene>
<sequence length="127" mass="14810">MPVGVEMKGWKIHTSPALITIDEDELHSLRYILLFCREKFLSCFLKDKEHKEAELLLWDLPLILRESFIPKIMPLAARLYLTLATLGISAIKRRQTPECQHCGRDKNWHIESLKKVIANLNPVYNKN</sequence>
<evidence type="ECO:0000313" key="1">
    <source>
        <dbReference type="EMBL" id="QQG45719.1"/>
    </source>
</evidence>
<name>A0A7T5RKD3_9BACT</name>
<dbReference type="Proteomes" id="UP000595618">
    <property type="component" value="Chromosome"/>
</dbReference>
<proteinExistence type="predicted"/>
<accession>A0A7T5RKD3</accession>
<evidence type="ECO:0008006" key="3">
    <source>
        <dbReference type="Google" id="ProtNLM"/>
    </source>
</evidence>
<reference evidence="1 2" key="1">
    <citation type="submission" date="2020-07" db="EMBL/GenBank/DDBJ databases">
        <title>Huge and variable diversity of episymbiotic CPR bacteria and DPANN archaea in groundwater ecosystems.</title>
        <authorList>
            <person name="He C.Y."/>
            <person name="Keren R."/>
            <person name="Whittaker M."/>
            <person name="Farag I.F."/>
            <person name="Doudna J."/>
            <person name="Cate J.H.D."/>
            <person name="Banfield J.F."/>
        </authorList>
    </citation>
    <scope>NUCLEOTIDE SEQUENCE [LARGE SCALE GENOMIC DNA]</scope>
    <source>
        <strain evidence="1">NC_groundwater_541_Ag_S-0.1um_46_50</strain>
    </source>
</reference>
<dbReference type="AlphaFoldDB" id="A0A7T5RKD3"/>
<dbReference type="EMBL" id="CP066690">
    <property type="protein sequence ID" value="QQG45719.1"/>
    <property type="molecule type" value="Genomic_DNA"/>
</dbReference>
<evidence type="ECO:0000313" key="2">
    <source>
        <dbReference type="Proteomes" id="UP000595618"/>
    </source>
</evidence>
<protein>
    <recommendedName>
        <fullName evidence="3">Transposase</fullName>
    </recommendedName>
</protein>